<dbReference type="PANTHER" id="PTHR10316">
    <property type="entry name" value="MEMBRANE ASSOCIATED GUANYLATE KINASE-RELATED"/>
    <property type="match status" value="1"/>
</dbReference>
<keyword evidence="8" id="KW-0965">Cell junction</keyword>
<feature type="domain" description="PDZ" evidence="17">
    <location>
        <begin position="328"/>
        <end position="397"/>
    </location>
</feature>
<keyword evidence="7" id="KW-0067">ATP-binding</keyword>
<dbReference type="CDD" id="cd06734">
    <property type="entry name" value="PDZ4_MAGI-1_3-like"/>
    <property type="match status" value="1"/>
</dbReference>
<dbReference type="InterPro" id="IPR008144">
    <property type="entry name" value="Guanylate_kin-like_dom"/>
</dbReference>
<evidence type="ECO:0000256" key="4">
    <source>
        <dbReference type="ARBA" id="ARBA00022553"/>
    </source>
</evidence>
<feature type="compositionally biased region" description="Low complexity" evidence="14">
    <location>
        <begin position="598"/>
        <end position="608"/>
    </location>
</feature>
<dbReference type="InterPro" id="IPR036034">
    <property type="entry name" value="PDZ_sf"/>
</dbReference>
<dbReference type="FunFam" id="2.20.70.10:FF:000001">
    <property type="entry name" value="Membrane-associated guanylate kinase, WW and PDZ domain-containing protein 1"/>
    <property type="match status" value="1"/>
</dbReference>
<dbReference type="Gene3D" id="2.20.70.10">
    <property type="match status" value="2"/>
</dbReference>
<protein>
    <recommendedName>
        <fullName evidence="11">Membrane-associated guanylate kinase, WW and PDZ domain-containing protein 1</fullName>
    </recommendedName>
    <alternativeName>
        <fullName evidence="12">BAI1-associated protein 1</fullName>
    </alternativeName>
    <alternativeName>
        <fullName evidence="13">Membrane-associated guanylate kinase inverted 1</fullName>
    </alternativeName>
</protein>
<comment type="function">
    <text evidence="10">Plays a role in coupling actin fibers to cell junctions in endothelial cells, via its interaction with AMOTL2 and CDH5. May regulate acid-induced ASIC3 currents by modulating its expression at the cell surface.</text>
</comment>
<dbReference type="OrthoDB" id="66881at2759"/>
<dbReference type="Proteomes" id="UP000549775">
    <property type="component" value="Unassembled WGS sequence"/>
</dbReference>
<evidence type="ECO:0000256" key="6">
    <source>
        <dbReference type="ARBA" id="ARBA00022741"/>
    </source>
</evidence>
<dbReference type="SUPFAM" id="SSF51045">
    <property type="entry name" value="WW domain"/>
    <property type="match status" value="2"/>
</dbReference>
<dbReference type="CDD" id="cd06732">
    <property type="entry name" value="PDZ2_MAGI-1_3-like"/>
    <property type="match status" value="1"/>
</dbReference>
<dbReference type="CDD" id="cd06731">
    <property type="entry name" value="PDZ1_MAGI-1_3-like"/>
    <property type="match status" value="1"/>
</dbReference>
<dbReference type="PANTHER" id="PTHR10316:SF12">
    <property type="entry name" value="MEMBRANE-ASSOCIATED GUANYLATE KINASE, WW AND PDZ DOMAIN-CONTAINING PROTEIN 1"/>
    <property type="match status" value="1"/>
</dbReference>
<dbReference type="CDD" id="cd06735">
    <property type="entry name" value="PDZ5_MAGI-1_3-like"/>
    <property type="match status" value="1"/>
</dbReference>
<dbReference type="InterPro" id="IPR036020">
    <property type="entry name" value="WW_dom_sf"/>
</dbReference>
<dbReference type="PROSITE" id="PS00856">
    <property type="entry name" value="GUANYLATE_KINASE_1"/>
    <property type="match status" value="1"/>
</dbReference>
<dbReference type="FunFam" id="2.30.42.10:FF:000015">
    <property type="entry name" value="Membrane associated guanylate kinase, WW and PDZ domain containing 1"/>
    <property type="match status" value="1"/>
</dbReference>
<keyword evidence="5" id="KW-0677">Repeat</keyword>
<evidence type="ECO:0000256" key="13">
    <source>
        <dbReference type="ARBA" id="ARBA00079517"/>
    </source>
</evidence>
<dbReference type="FunFam" id="2.30.42.10:FF:000006">
    <property type="entry name" value="Membrane associated guanylate kinase, WW and PDZ domain containing 1"/>
    <property type="match status" value="1"/>
</dbReference>
<dbReference type="GO" id="GO:0016020">
    <property type="term" value="C:membrane"/>
    <property type="evidence" value="ECO:0007669"/>
    <property type="project" value="UniProtKB-SubCell"/>
</dbReference>
<feature type="compositionally biased region" description="Basic and acidic residues" evidence="14">
    <location>
        <begin position="1259"/>
        <end position="1337"/>
    </location>
</feature>
<dbReference type="PROSITE" id="PS50106">
    <property type="entry name" value="PDZ"/>
    <property type="match status" value="5"/>
</dbReference>
<dbReference type="Pfam" id="PF00595">
    <property type="entry name" value="PDZ"/>
    <property type="match status" value="5"/>
</dbReference>
<dbReference type="GO" id="GO:0005524">
    <property type="term" value="F:ATP binding"/>
    <property type="evidence" value="ECO:0007669"/>
    <property type="project" value="UniProtKB-KW"/>
</dbReference>
<dbReference type="CDD" id="cd00201">
    <property type="entry name" value="WW"/>
    <property type="match status" value="2"/>
</dbReference>
<dbReference type="FunFam" id="2.30.42.10:FF:000005">
    <property type="entry name" value="Membrane associated guanylate kinase, WW and PDZ domain containing 1"/>
    <property type="match status" value="1"/>
</dbReference>
<dbReference type="FunFam" id="2.30.42.10:FF:000012">
    <property type="entry name" value="Membrane associated guanylate kinase, WW and PDZ domain containing 1"/>
    <property type="match status" value="1"/>
</dbReference>
<dbReference type="SMART" id="SM00456">
    <property type="entry name" value="WW"/>
    <property type="match status" value="2"/>
</dbReference>
<keyword evidence="9" id="KW-0472">Membrane</keyword>
<sequence>TTRPPREGEVPGVDYNFLTVEEFLELERSGTLLEVGTYEGMEPQAVSLPCCHTDCWGSALASSVAVSPELKGKERKTGKNKPGGANGGRKRLFLTLICVCCAAESGDQDEQSTRVGREAAPASTSESHTHVPTTEPSQSLPQYLPPSAEDNLGPLPENWEMAYTENGEVYFIDHNTKTTSWLDPRCLNKQQKPLEECEDDEEGVHTEELDSELELPAGWEKIEDPVYGVYYVDHINRKTQYENPVLEAKRKKQLEQQQQPPEARGAVVKPVTFPSLPSLEWTEECPSLPPPAAPNHVSNNQEAVREAPVQGKPFFTRNPSELKGKFIHTKLRKSSRGFGFTVVGGDEPDEFLQIKSLVLDGPAALDGKMETGDVIVSVNDTCVLGHTHAQVVKIFQSIPIGASVDLELCRGYPLPFDPDDPNTSLVTSVAILDKEPIIVNGQENYDSPASHSSKTGKVNGTKEARPSSPAEVSSNGPHGYPNDTVSLASSIATQPELITVHIVKGPMGFGFTIADSPGGGGQRVKQIVDSPRCRGLKEGDLIVEVNKKNVQSLTHNQVVDMLIECPKGSEVTLLVQRGGLPVPKKSPKSQPLERKDSQNSSQQSVSSHRSGHTASPAHSTQVLPDYSAPEAPAADQPDTSGQKKPDPFKIWAQSRSMYESRPMSPSPATGLSKGEREREINSTSFGECKTVPRMYLFPDYQEQDIFLWRKETGFGFRILGGNEPGEPIYIGHIVPLGAADADGRLRSGDELICVDGTPVVGKSHQLVVQLMQQAAKQGHVNLTVRRKVVYTVPKAENEVPSPASSHHSSNQPASLTEEKRTPQGSQNSLNTVSSGSGSTSGIGSGGGGGSGVVSAVVQPYDVEIRRGENEGFGFVIVSSVSRPEAGTTFAGNACVAMPHKIGRIIEGSPADRCGKLKVGDRILAVNGCSITNKSHSDIVNLIKEAGNTVTLRIIPGDESSNATLLTNAEKIATITTTHTPQQIPQETSRNNTKPKQESQFDFKPPQAAQQDQDFYTVELERGAKGFGFSLRGGREYNMDLYVLRLAEDGPAERCGKMRIGDEILEINGETTKNMKHARAIELIKNGGRKVRLFLKRGDGSVPEYDPSSDRNSPATGSQNVSEMKPAPSDRRQHPSSESSYPPDLHKSSQHGDKRTYVRDLKGSREFSRHPNEHHTWNGTSKTNDHVPGRKMERSPERRHQRQPERAVVNGQKRRSPEKRREGTRSADNTLERRERLERRRDLSPERRRERSPGRRRRSLERLTEPSRSPERRRENSLDRRAKSSDRRRERSPERRLREERVGHREREDPGWKHEPSRRHPPEQRRRPYKECSTDLSI</sequence>
<dbReference type="GO" id="GO:0005923">
    <property type="term" value="C:bicellular tight junction"/>
    <property type="evidence" value="ECO:0007669"/>
    <property type="project" value="UniProtKB-SubCell"/>
</dbReference>
<evidence type="ECO:0000256" key="7">
    <source>
        <dbReference type="ARBA" id="ARBA00022840"/>
    </source>
</evidence>
<gene>
    <name evidence="18" type="primary">Magi1</name>
    <name evidence="18" type="ORF">ACRARU_R00290</name>
</gene>
<feature type="domain" description="PDZ" evidence="17">
    <location>
        <begin position="499"/>
        <end position="577"/>
    </location>
</feature>
<feature type="domain" description="PDZ" evidence="17">
    <location>
        <begin position="861"/>
        <end position="957"/>
    </location>
</feature>
<evidence type="ECO:0000259" key="17">
    <source>
        <dbReference type="PROSITE" id="PS50106"/>
    </source>
</evidence>
<dbReference type="EMBL" id="VZST01000008">
    <property type="protein sequence ID" value="NWZ61173.1"/>
    <property type="molecule type" value="Genomic_DNA"/>
</dbReference>
<feature type="compositionally biased region" description="Basic and acidic residues" evidence="14">
    <location>
        <begin position="1218"/>
        <end position="1252"/>
    </location>
</feature>
<feature type="region of interest" description="Disordered" evidence="14">
    <location>
        <begin position="282"/>
        <end position="306"/>
    </location>
</feature>
<keyword evidence="6" id="KW-0547">Nucleotide-binding</keyword>
<dbReference type="InterPro" id="IPR001202">
    <property type="entry name" value="WW_dom"/>
</dbReference>
<feature type="region of interest" description="Disordered" evidence="14">
    <location>
        <begin position="576"/>
        <end position="683"/>
    </location>
</feature>
<dbReference type="Pfam" id="PF16666">
    <property type="entry name" value="MAGI_u5"/>
    <property type="match status" value="1"/>
</dbReference>
<evidence type="ECO:0000256" key="14">
    <source>
        <dbReference type="SAM" id="MobiDB-lite"/>
    </source>
</evidence>
<feature type="compositionally biased region" description="Low complexity" evidence="14">
    <location>
        <begin position="136"/>
        <end position="147"/>
    </location>
</feature>
<dbReference type="PROSITE" id="PS50020">
    <property type="entry name" value="WW_DOMAIN_2"/>
    <property type="match status" value="2"/>
</dbReference>
<feature type="domain" description="WW" evidence="15">
    <location>
        <begin position="153"/>
        <end position="186"/>
    </location>
</feature>
<accession>A0A7K7P0W5</accession>
<feature type="compositionally biased region" description="Polar residues" evidence="14">
    <location>
        <begin position="122"/>
        <end position="135"/>
    </location>
</feature>
<dbReference type="InterPro" id="IPR020590">
    <property type="entry name" value="Guanylate_kinase_CS"/>
</dbReference>
<feature type="region of interest" description="Disordered" evidence="14">
    <location>
        <begin position="975"/>
        <end position="1007"/>
    </location>
</feature>
<feature type="compositionally biased region" description="Polar residues" evidence="14">
    <location>
        <begin position="441"/>
        <end position="458"/>
    </location>
</feature>
<feature type="domain" description="PDZ" evidence="17">
    <location>
        <begin position="1016"/>
        <end position="1098"/>
    </location>
</feature>
<feature type="non-terminal residue" evidence="18">
    <location>
        <position position="1337"/>
    </location>
</feature>
<proteinExistence type="predicted"/>
<feature type="region of interest" description="Disordered" evidence="14">
    <location>
        <begin position="66"/>
        <end position="86"/>
    </location>
</feature>
<dbReference type="Gene3D" id="3.30.63.10">
    <property type="entry name" value="Guanylate Kinase phosphate binding domain"/>
    <property type="match status" value="1"/>
</dbReference>
<evidence type="ECO:0000313" key="18">
    <source>
        <dbReference type="EMBL" id="NWZ61173.1"/>
    </source>
</evidence>
<evidence type="ECO:0000256" key="1">
    <source>
        <dbReference type="ARBA" id="ARBA00004170"/>
    </source>
</evidence>
<dbReference type="PROSITE" id="PS50052">
    <property type="entry name" value="GUANYLATE_KINASE_2"/>
    <property type="match status" value="1"/>
</dbReference>
<evidence type="ECO:0000256" key="11">
    <source>
        <dbReference type="ARBA" id="ARBA00070829"/>
    </source>
</evidence>
<evidence type="ECO:0000256" key="5">
    <source>
        <dbReference type="ARBA" id="ARBA00022737"/>
    </source>
</evidence>
<feature type="region of interest" description="Disordered" evidence="14">
    <location>
        <begin position="441"/>
        <end position="485"/>
    </location>
</feature>
<dbReference type="CDD" id="cd06733">
    <property type="entry name" value="PDZ3_MAGI-1_3-like"/>
    <property type="match status" value="1"/>
</dbReference>
<keyword evidence="3" id="KW-0796">Tight junction</keyword>
<dbReference type="PROSITE" id="PS01159">
    <property type="entry name" value="WW_DOMAIN_1"/>
    <property type="match status" value="2"/>
</dbReference>
<dbReference type="FunFam" id="2.20.70.10:FF:000002">
    <property type="entry name" value="Membrane-associated guanylate kinase, WW and PDZ domain-containing protein 3 isoform 1"/>
    <property type="match status" value="1"/>
</dbReference>
<feature type="compositionally biased region" description="Gly residues" evidence="14">
    <location>
        <begin position="838"/>
        <end position="848"/>
    </location>
</feature>
<keyword evidence="19" id="KW-1185">Reference proteome</keyword>
<comment type="subcellular location">
    <subcellularLocation>
        <location evidence="2">Cell junction</location>
        <location evidence="2">Tight junction</location>
    </subcellularLocation>
    <subcellularLocation>
        <location evidence="1">Membrane</location>
        <topology evidence="1">Peripheral membrane protein</topology>
    </subcellularLocation>
</comment>
<dbReference type="SUPFAM" id="SSF50156">
    <property type="entry name" value="PDZ domain-like"/>
    <property type="match status" value="5"/>
</dbReference>
<evidence type="ECO:0000313" key="19">
    <source>
        <dbReference type="Proteomes" id="UP000549775"/>
    </source>
</evidence>
<feature type="compositionally biased region" description="Polar residues" evidence="14">
    <location>
        <begin position="822"/>
        <end position="831"/>
    </location>
</feature>
<dbReference type="InterPro" id="IPR001478">
    <property type="entry name" value="PDZ"/>
</dbReference>
<keyword evidence="4" id="KW-0597">Phosphoprotein</keyword>
<feature type="domain" description="Guanylate kinase-like" evidence="16">
    <location>
        <begin position="1"/>
        <end position="62"/>
    </location>
</feature>
<comment type="caution">
    <text evidence="18">The sequence shown here is derived from an EMBL/GenBank/DDBJ whole genome shotgun (WGS) entry which is preliminary data.</text>
</comment>
<feature type="compositionally biased region" description="Basic and acidic residues" evidence="14">
    <location>
        <begin position="1143"/>
        <end position="1175"/>
    </location>
</feature>
<feature type="region of interest" description="Disordered" evidence="14">
    <location>
        <begin position="109"/>
        <end position="151"/>
    </location>
</feature>
<feature type="compositionally biased region" description="Polar residues" evidence="14">
    <location>
        <begin position="1109"/>
        <end position="1121"/>
    </location>
</feature>
<evidence type="ECO:0000256" key="2">
    <source>
        <dbReference type="ARBA" id="ARBA00004435"/>
    </source>
</evidence>
<dbReference type="GO" id="GO:0007165">
    <property type="term" value="P:signal transduction"/>
    <property type="evidence" value="ECO:0007669"/>
    <property type="project" value="TreeGrafter"/>
</dbReference>
<reference evidence="18 19" key="1">
    <citation type="submission" date="2019-09" db="EMBL/GenBank/DDBJ databases">
        <title>Bird 10,000 Genomes (B10K) Project - Family phase.</title>
        <authorList>
            <person name="Zhang G."/>
        </authorList>
    </citation>
    <scope>NUCLEOTIDE SEQUENCE [LARGE SCALE GENOMIC DNA]</scope>
    <source>
        <strain evidence="18">OUT-0054</strain>
        <tissue evidence="18">Blood</tissue>
    </source>
</reference>
<evidence type="ECO:0000256" key="9">
    <source>
        <dbReference type="ARBA" id="ARBA00023136"/>
    </source>
</evidence>
<dbReference type="Pfam" id="PF00397">
    <property type="entry name" value="WW"/>
    <property type="match status" value="2"/>
</dbReference>
<feature type="compositionally biased region" description="Polar residues" evidence="14">
    <location>
        <begin position="802"/>
        <end position="814"/>
    </location>
</feature>
<name>A0A7K7P0W5_ACRAR</name>
<evidence type="ECO:0000256" key="10">
    <source>
        <dbReference type="ARBA" id="ARBA00058771"/>
    </source>
</evidence>
<dbReference type="FunFam" id="2.30.42.10:FF:000042">
    <property type="entry name" value="Membrane-associated guanylate kinase, WW and PDZ domain-containing protein 3 isoform 1"/>
    <property type="match status" value="1"/>
</dbReference>
<dbReference type="InterPro" id="IPR027417">
    <property type="entry name" value="P-loop_NTPase"/>
</dbReference>
<feature type="domain" description="PDZ" evidence="17">
    <location>
        <begin position="704"/>
        <end position="786"/>
    </location>
</feature>
<dbReference type="GO" id="GO:0005737">
    <property type="term" value="C:cytoplasm"/>
    <property type="evidence" value="ECO:0007669"/>
    <property type="project" value="UniProtKB-ARBA"/>
</dbReference>
<evidence type="ECO:0000256" key="8">
    <source>
        <dbReference type="ARBA" id="ARBA00022949"/>
    </source>
</evidence>
<dbReference type="SUPFAM" id="SSF52540">
    <property type="entry name" value="P-loop containing nucleoside triphosphate hydrolases"/>
    <property type="match status" value="1"/>
</dbReference>
<dbReference type="SMART" id="SM00228">
    <property type="entry name" value="PDZ"/>
    <property type="match status" value="5"/>
</dbReference>
<organism evidence="18 19">
    <name type="scientific">Acrocephalus arundinaceus</name>
    <name type="common">Great reed-warbler</name>
    <dbReference type="NCBI Taxonomy" id="39621"/>
    <lineage>
        <taxon>Eukaryota</taxon>
        <taxon>Metazoa</taxon>
        <taxon>Chordata</taxon>
        <taxon>Craniata</taxon>
        <taxon>Vertebrata</taxon>
        <taxon>Euteleostomi</taxon>
        <taxon>Archelosauria</taxon>
        <taxon>Archosauria</taxon>
        <taxon>Dinosauria</taxon>
        <taxon>Saurischia</taxon>
        <taxon>Theropoda</taxon>
        <taxon>Coelurosauria</taxon>
        <taxon>Aves</taxon>
        <taxon>Neognathae</taxon>
        <taxon>Neoaves</taxon>
        <taxon>Telluraves</taxon>
        <taxon>Australaves</taxon>
        <taxon>Passeriformes</taxon>
        <taxon>Sylvioidea</taxon>
        <taxon>Sylviidae</taxon>
        <taxon>Acrocephalinae</taxon>
        <taxon>Acrocephalus</taxon>
    </lineage>
</organism>
<evidence type="ECO:0000256" key="12">
    <source>
        <dbReference type="ARBA" id="ARBA00078448"/>
    </source>
</evidence>
<feature type="region of interest" description="Disordered" evidence="14">
    <location>
        <begin position="1097"/>
        <end position="1337"/>
    </location>
</feature>
<feature type="domain" description="WW" evidence="15">
    <location>
        <begin position="213"/>
        <end position="246"/>
    </location>
</feature>
<feature type="region of interest" description="Disordered" evidence="14">
    <location>
        <begin position="796"/>
        <end position="848"/>
    </location>
</feature>
<dbReference type="GO" id="GO:0005634">
    <property type="term" value="C:nucleus"/>
    <property type="evidence" value="ECO:0007669"/>
    <property type="project" value="UniProtKB-ARBA"/>
</dbReference>
<feature type="compositionally biased region" description="Polar residues" evidence="14">
    <location>
        <begin position="612"/>
        <end position="622"/>
    </location>
</feature>
<dbReference type="Gene3D" id="2.30.42.10">
    <property type="match status" value="5"/>
</dbReference>
<feature type="non-terminal residue" evidence="18">
    <location>
        <position position="1"/>
    </location>
</feature>
<evidence type="ECO:0000256" key="3">
    <source>
        <dbReference type="ARBA" id="ARBA00022427"/>
    </source>
</evidence>
<feature type="compositionally biased region" description="Basic and acidic residues" evidence="14">
    <location>
        <begin position="1182"/>
        <end position="1204"/>
    </location>
</feature>
<evidence type="ECO:0000259" key="15">
    <source>
        <dbReference type="PROSITE" id="PS50020"/>
    </source>
</evidence>
<feature type="compositionally biased region" description="Low complexity" evidence="14">
    <location>
        <begin position="975"/>
        <end position="987"/>
    </location>
</feature>
<evidence type="ECO:0000259" key="16">
    <source>
        <dbReference type="PROSITE" id="PS50052"/>
    </source>
</evidence>